<proteinExistence type="predicted"/>
<dbReference type="Proteomes" id="UP000095287">
    <property type="component" value="Unplaced"/>
</dbReference>
<reference evidence="2" key="1">
    <citation type="submission" date="2016-11" db="UniProtKB">
        <authorList>
            <consortium name="WormBaseParasite"/>
        </authorList>
    </citation>
    <scope>IDENTIFICATION</scope>
</reference>
<accession>A0A1I7YQN3</accession>
<name>A0A1I7YQN3_9BILA</name>
<organism evidence="1 2">
    <name type="scientific">Steinernema glaseri</name>
    <dbReference type="NCBI Taxonomy" id="37863"/>
    <lineage>
        <taxon>Eukaryota</taxon>
        <taxon>Metazoa</taxon>
        <taxon>Ecdysozoa</taxon>
        <taxon>Nematoda</taxon>
        <taxon>Chromadorea</taxon>
        <taxon>Rhabditida</taxon>
        <taxon>Tylenchina</taxon>
        <taxon>Panagrolaimomorpha</taxon>
        <taxon>Strongyloidoidea</taxon>
        <taxon>Steinernematidae</taxon>
        <taxon>Steinernema</taxon>
    </lineage>
</organism>
<evidence type="ECO:0000313" key="2">
    <source>
        <dbReference type="WBParaSite" id="L893_g18834.t1"/>
    </source>
</evidence>
<dbReference type="WBParaSite" id="L893_g18834.t1">
    <property type="protein sequence ID" value="L893_g18834.t1"/>
    <property type="gene ID" value="L893_g18834"/>
</dbReference>
<dbReference type="AlphaFoldDB" id="A0A1I7YQN3"/>
<keyword evidence="1" id="KW-1185">Reference proteome</keyword>
<protein>
    <submittedName>
        <fullName evidence="2">Ovule protein</fullName>
    </submittedName>
</protein>
<evidence type="ECO:0000313" key="1">
    <source>
        <dbReference type="Proteomes" id="UP000095287"/>
    </source>
</evidence>
<sequence length="99" mass="11752">MCCSYMREVNVKKLERKRRGNCYKLLDIRSNKRHGFVVLPYFSGSVKGASRVAYKTTSKDFPISRRQEIRQHKELHVLKKTSVEARHNMLFQVPLRQNQ</sequence>